<proteinExistence type="predicted"/>
<dbReference type="EMBL" id="MUYT01000007">
    <property type="protein sequence ID" value="OOS20651.1"/>
    <property type="molecule type" value="Genomic_DNA"/>
</dbReference>
<evidence type="ECO:0000313" key="2">
    <source>
        <dbReference type="Proteomes" id="UP000191094"/>
    </source>
</evidence>
<accession>A0A1T0CEU3</accession>
<name>A0A1T0CEU3_9GAMM</name>
<dbReference type="RefSeq" id="WP_078307340.1">
    <property type="nucleotide sequence ID" value="NZ_CP147511.1"/>
</dbReference>
<comment type="caution">
    <text evidence="1">The sequence shown here is derived from an EMBL/GenBank/DDBJ whole genome shotgun (WGS) entry which is preliminary data.</text>
</comment>
<evidence type="ECO:0000313" key="1">
    <source>
        <dbReference type="EMBL" id="OOS20651.1"/>
    </source>
</evidence>
<dbReference type="Proteomes" id="UP000191094">
    <property type="component" value="Unassembled WGS sequence"/>
</dbReference>
<reference evidence="1 2" key="1">
    <citation type="submission" date="2017-02" db="EMBL/GenBank/DDBJ databases">
        <title>Draft genome sequence of Moraxella lincolnii CCUG 9405T type strain.</title>
        <authorList>
            <person name="Salva-Serra F."/>
            <person name="Engstrom-Jakobsson H."/>
            <person name="Thorell K."/>
            <person name="Jaen-Luchoro D."/>
            <person name="Gonzales-Siles L."/>
            <person name="Karlsson R."/>
            <person name="Yazdan S."/>
            <person name="Boulund F."/>
            <person name="Johnning A."/>
            <person name="Engstrand L."/>
            <person name="Kristiansson E."/>
            <person name="Moore E."/>
        </authorList>
    </citation>
    <scope>NUCLEOTIDE SEQUENCE [LARGE SCALE GENOMIC DNA]</scope>
    <source>
        <strain evidence="1 2">CCUG 9405</strain>
    </source>
</reference>
<protein>
    <submittedName>
        <fullName evidence="1">Uncharacterized protein</fullName>
    </submittedName>
</protein>
<sequence length="59" mass="6406">MPYIFGLLVIANVALLGYFGFVYEPSHAADVSEHQAQLSKPISFENTSIQAPPVIGTKK</sequence>
<keyword evidence="2" id="KW-1185">Reference proteome</keyword>
<gene>
    <name evidence="1" type="ORF">B0682_05780</name>
</gene>
<organism evidence="1 2">
    <name type="scientific">Lwoffella lincolnii</name>
    <dbReference type="NCBI Taxonomy" id="90241"/>
    <lineage>
        <taxon>Bacteria</taxon>
        <taxon>Pseudomonadati</taxon>
        <taxon>Pseudomonadota</taxon>
        <taxon>Gammaproteobacteria</taxon>
        <taxon>Moraxellales</taxon>
        <taxon>Moraxellaceae</taxon>
        <taxon>Lwoffella</taxon>
    </lineage>
</organism>
<dbReference type="OrthoDB" id="6650038at2"/>
<dbReference type="AlphaFoldDB" id="A0A1T0CEU3"/>